<feature type="region of interest" description="Disordered" evidence="1">
    <location>
        <begin position="32"/>
        <end position="56"/>
    </location>
</feature>
<name>A0A2K3KGX8_TRIPR</name>
<protein>
    <submittedName>
        <fullName evidence="2">Uncharacterized protein</fullName>
    </submittedName>
</protein>
<organism evidence="2 3">
    <name type="scientific">Trifolium pratense</name>
    <name type="common">Red clover</name>
    <dbReference type="NCBI Taxonomy" id="57577"/>
    <lineage>
        <taxon>Eukaryota</taxon>
        <taxon>Viridiplantae</taxon>
        <taxon>Streptophyta</taxon>
        <taxon>Embryophyta</taxon>
        <taxon>Tracheophyta</taxon>
        <taxon>Spermatophyta</taxon>
        <taxon>Magnoliopsida</taxon>
        <taxon>eudicotyledons</taxon>
        <taxon>Gunneridae</taxon>
        <taxon>Pentapetalae</taxon>
        <taxon>rosids</taxon>
        <taxon>fabids</taxon>
        <taxon>Fabales</taxon>
        <taxon>Fabaceae</taxon>
        <taxon>Papilionoideae</taxon>
        <taxon>50 kb inversion clade</taxon>
        <taxon>NPAAA clade</taxon>
        <taxon>Hologalegina</taxon>
        <taxon>IRL clade</taxon>
        <taxon>Trifolieae</taxon>
        <taxon>Trifolium</taxon>
    </lineage>
</organism>
<sequence>YIGDMRKARIAAVSPLLEHALKDRNEVHRKSLTSVYEGVDGSHRSDDDSLGSSRYF</sequence>
<proteinExistence type="predicted"/>
<gene>
    <name evidence="2" type="ORF">L195_g062656</name>
</gene>
<evidence type="ECO:0000313" key="2">
    <source>
        <dbReference type="EMBL" id="PNX65545.1"/>
    </source>
</evidence>
<dbReference type="AlphaFoldDB" id="A0A2K3KGX8"/>
<dbReference type="EMBL" id="ASHM01181542">
    <property type="protein sequence ID" value="PNX65545.1"/>
    <property type="molecule type" value="Genomic_DNA"/>
</dbReference>
<evidence type="ECO:0000256" key="1">
    <source>
        <dbReference type="SAM" id="MobiDB-lite"/>
    </source>
</evidence>
<reference evidence="2 3" key="1">
    <citation type="journal article" date="2014" name="Am. J. Bot.">
        <title>Genome assembly and annotation for red clover (Trifolium pratense; Fabaceae).</title>
        <authorList>
            <person name="Istvanek J."/>
            <person name="Jaros M."/>
            <person name="Krenek A."/>
            <person name="Repkova J."/>
        </authorList>
    </citation>
    <scope>NUCLEOTIDE SEQUENCE [LARGE SCALE GENOMIC DNA]</scope>
    <source>
        <strain evidence="3">cv. Tatra</strain>
        <tissue evidence="2">Young leaves</tissue>
    </source>
</reference>
<comment type="caution">
    <text evidence="2">The sequence shown here is derived from an EMBL/GenBank/DDBJ whole genome shotgun (WGS) entry which is preliminary data.</text>
</comment>
<feature type="non-terminal residue" evidence="2">
    <location>
        <position position="1"/>
    </location>
</feature>
<dbReference type="Proteomes" id="UP000236291">
    <property type="component" value="Unassembled WGS sequence"/>
</dbReference>
<evidence type="ECO:0000313" key="3">
    <source>
        <dbReference type="Proteomes" id="UP000236291"/>
    </source>
</evidence>
<accession>A0A2K3KGX8</accession>
<reference evidence="2 3" key="2">
    <citation type="journal article" date="2017" name="Front. Plant Sci.">
        <title>Gene Classification and Mining of Molecular Markers Useful in Red Clover (Trifolium pratense) Breeding.</title>
        <authorList>
            <person name="Istvanek J."/>
            <person name="Dluhosova J."/>
            <person name="Dluhos P."/>
            <person name="Patkova L."/>
            <person name="Nedelnik J."/>
            <person name="Repkova J."/>
        </authorList>
    </citation>
    <scope>NUCLEOTIDE SEQUENCE [LARGE SCALE GENOMIC DNA]</scope>
    <source>
        <strain evidence="3">cv. Tatra</strain>
        <tissue evidence="2">Young leaves</tissue>
    </source>
</reference>